<keyword evidence="5" id="KW-1185">Reference proteome</keyword>
<dbReference type="STRING" id="1423727.FC34_GL000901"/>
<protein>
    <recommendedName>
        <fullName evidence="3">N-acetyltransferase domain-containing protein</fullName>
    </recommendedName>
</protein>
<proteinExistence type="predicted"/>
<evidence type="ECO:0000256" key="2">
    <source>
        <dbReference type="ARBA" id="ARBA00023315"/>
    </source>
</evidence>
<dbReference type="InterPro" id="IPR016181">
    <property type="entry name" value="Acyl_CoA_acyltransferase"/>
</dbReference>
<evidence type="ECO:0000313" key="4">
    <source>
        <dbReference type="EMBL" id="KRM71921.1"/>
    </source>
</evidence>
<dbReference type="InterPro" id="IPR000182">
    <property type="entry name" value="GNAT_dom"/>
</dbReference>
<dbReference type="PANTHER" id="PTHR43626:SF4">
    <property type="entry name" value="GCN5-RELATED N-ACETYLTRANSFERASE 2, CHLOROPLASTIC"/>
    <property type="match status" value="1"/>
</dbReference>
<dbReference type="CDD" id="cd04301">
    <property type="entry name" value="NAT_SF"/>
    <property type="match status" value="1"/>
</dbReference>
<dbReference type="Proteomes" id="UP000051672">
    <property type="component" value="Unassembled WGS sequence"/>
</dbReference>
<dbReference type="Gene3D" id="3.40.630.30">
    <property type="match status" value="1"/>
</dbReference>
<dbReference type="OrthoDB" id="9775804at2"/>
<evidence type="ECO:0000313" key="5">
    <source>
        <dbReference type="Proteomes" id="UP000051672"/>
    </source>
</evidence>
<dbReference type="SUPFAM" id="SSF55729">
    <property type="entry name" value="Acyl-CoA N-acyltransferases (Nat)"/>
    <property type="match status" value="1"/>
</dbReference>
<feature type="domain" description="N-acetyltransferase" evidence="3">
    <location>
        <begin position="1"/>
        <end position="137"/>
    </location>
</feature>
<evidence type="ECO:0000256" key="1">
    <source>
        <dbReference type="ARBA" id="ARBA00022679"/>
    </source>
</evidence>
<dbReference type="RefSeq" id="WP_057894198.1">
    <property type="nucleotide sequence ID" value="NZ_AYZQ01000002.1"/>
</dbReference>
<keyword evidence="2" id="KW-0012">Acyltransferase</keyword>
<accession>A0A0R2AWV2</accession>
<dbReference type="PROSITE" id="PS51186">
    <property type="entry name" value="GNAT"/>
    <property type="match status" value="1"/>
</dbReference>
<sequence length="140" mass="15659">MLHYAFESGLTIHEIKALFGAVELTKYLNDPAETAMGLANSTMITVRDGDKLVGLVRGLSDMHTGAFIQDLIVHPDYQHQGIGHELLNEFIAYFKQIPQVVIVCSNPELQSFFADAGFIASDDTKSEMFIRKQQLLQPKF</sequence>
<evidence type="ECO:0000259" key="3">
    <source>
        <dbReference type="PROSITE" id="PS51186"/>
    </source>
</evidence>
<dbReference type="PANTHER" id="PTHR43626">
    <property type="entry name" value="ACYL-COA N-ACYLTRANSFERASE"/>
    <property type="match status" value="1"/>
</dbReference>
<name>A0A0R2AWV2_9LACO</name>
<comment type="caution">
    <text evidence="4">The sequence shown here is derived from an EMBL/GenBank/DDBJ whole genome shotgun (WGS) entry which is preliminary data.</text>
</comment>
<reference evidence="4 5" key="1">
    <citation type="journal article" date="2015" name="Genome Announc.">
        <title>Expanding the biotechnology potential of lactobacilli through comparative genomics of 213 strains and associated genera.</title>
        <authorList>
            <person name="Sun Z."/>
            <person name="Harris H.M."/>
            <person name="McCann A."/>
            <person name="Guo C."/>
            <person name="Argimon S."/>
            <person name="Zhang W."/>
            <person name="Yang X."/>
            <person name="Jeffery I.B."/>
            <person name="Cooney J.C."/>
            <person name="Kagawa T.F."/>
            <person name="Liu W."/>
            <person name="Song Y."/>
            <person name="Salvetti E."/>
            <person name="Wrobel A."/>
            <person name="Rasinkangas P."/>
            <person name="Parkhill J."/>
            <person name="Rea M.C."/>
            <person name="O'Sullivan O."/>
            <person name="Ritari J."/>
            <person name="Douillard F.P."/>
            <person name="Paul Ross R."/>
            <person name="Yang R."/>
            <person name="Briner A.E."/>
            <person name="Felis G.E."/>
            <person name="de Vos W.M."/>
            <person name="Barrangou R."/>
            <person name="Klaenhammer T.R."/>
            <person name="Caufield P.W."/>
            <person name="Cui Y."/>
            <person name="Zhang H."/>
            <person name="O'Toole P.W."/>
        </authorList>
    </citation>
    <scope>NUCLEOTIDE SEQUENCE [LARGE SCALE GENOMIC DNA]</scope>
    <source>
        <strain evidence="4 5">DSM 23927</strain>
    </source>
</reference>
<dbReference type="GO" id="GO:0008080">
    <property type="term" value="F:N-acetyltransferase activity"/>
    <property type="evidence" value="ECO:0007669"/>
    <property type="project" value="InterPro"/>
</dbReference>
<keyword evidence="1" id="KW-0808">Transferase</keyword>
<dbReference type="Pfam" id="PF13673">
    <property type="entry name" value="Acetyltransf_10"/>
    <property type="match status" value="1"/>
</dbReference>
<dbReference type="PATRIC" id="fig|1423727.3.peg.907"/>
<dbReference type="EMBL" id="AYZQ01000002">
    <property type="protein sequence ID" value="KRM71921.1"/>
    <property type="molecule type" value="Genomic_DNA"/>
</dbReference>
<dbReference type="GO" id="GO:0005737">
    <property type="term" value="C:cytoplasm"/>
    <property type="evidence" value="ECO:0007669"/>
    <property type="project" value="TreeGrafter"/>
</dbReference>
<organism evidence="4 5">
    <name type="scientific">Lacticaseibacillus brantae DSM 23927</name>
    <dbReference type="NCBI Taxonomy" id="1423727"/>
    <lineage>
        <taxon>Bacteria</taxon>
        <taxon>Bacillati</taxon>
        <taxon>Bacillota</taxon>
        <taxon>Bacilli</taxon>
        <taxon>Lactobacillales</taxon>
        <taxon>Lactobacillaceae</taxon>
        <taxon>Lacticaseibacillus</taxon>
    </lineage>
</organism>
<dbReference type="AlphaFoldDB" id="A0A0R2AWV2"/>
<gene>
    <name evidence="4" type="ORF">FC34_GL000901</name>
</gene>
<dbReference type="InterPro" id="IPR045039">
    <property type="entry name" value="NSI-like"/>
</dbReference>